<evidence type="ECO:0000313" key="4">
    <source>
        <dbReference type="Proteomes" id="UP000297729"/>
    </source>
</evidence>
<dbReference type="PANTHER" id="PTHR44051">
    <property type="entry name" value="GLUTATHIONE S-TRANSFERASE-RELATED"/>
    <property type="match status" value="1"/>
</dbReference>
<dbReference type="SFLD" id="SFLDG00358">
    <property type="entry name" value="Main_(cytGST)"/>
    <property type="match status" value="1"/>
</dbReference>
<evidence type="ECO:0000313" key="3">
    <source>
        <dbReference type="EMBL" id="TFW20554.1"/>
    </source>
</evidence>
<feature type="domain" description="GST N-terminal" evidence="1">
    <location>
        <begin position="1"/>
        <end position="82"/>
    </location>
</feature>
<dbReference type="SUPFAM" id="SSF47616">
    <property type="entry name" value="GST C-terminal domain-like"/>
    <property type="match status" value="1"/>
</dbReference>
<dbReference type="Proteomes" id="UP000297729">
    <property type="component" value="Unassembled WGS sequence"/>
</dbReference>
<dbReference type="InterPro" id="IPR004046">
    <property type="entry name" value="GST_C"/>
</dbReference>
<dbReference type="Gene3D" id="1.20.1050.10">
    <property type="match status" value="1"/>
</dbReference>
<protein>
    <submittedName>
        <fullName evidence="3">Glutathione S-transferase family protein</fullName>
    </submittedName>
</protein>
<sequence length="208" mass="23142">MKLYSSTRAPNPRRVAMFIAEKGIDNIEQVQVDLGAGQHRGADYLAKNPFGRVPALELDDGRILCETRAICSWLEGHAPEPNLMGDGYDERAFIEMADRRIELHLFSGAANSIRHTHPGLAALEQPQFPDFGAVQAQRMRETAQWLDRTLAAQPFVAGQRFTIADITAFCALEFARGLMRFRPGQEGMAHLQAWRDRIAERPSAAALG</sequence>
<dbReference type="InterPro" id="IPR036282">
    <property type="entry name" value="Glutathione-S-Trfase_C_sf"/>
</dbReference>
<dbReference type="AlphaFoldDB" id="A0A4Y9SGK0"/>
<dbReference type="SFLD" id="SFLDS00019">
    <property type="entry name" value="Glutathione_Transferase_(cytos"/>
    <property type="match status" value="1"/>
</dbReference>
<dbReference type="PROSITE" id="PS50404">
    <property type="entry name" value="GST_NTER"/>
    <property type="match status" value="1"/>
</dbReference>
<dbReference type="InterPro" id="IPR040079">
    <property type="entry name" value="Glutathione_S-Trfase"/>
</dbReference>
<dbReference type="OrthoDB" id="9797500at2"/>
<reference evidence="3 4" key="1">
    <citation type="submission" date="2019-03" db="EMBL/GenBank/DDBJ databases">
        <title>Draft Genome Sequence of Duganella callidus sp. nov., a Novel Duganella Species Isolated from Cultivated Soil.</title>
        <authorList>
            <person name="Raths R."/>
            <person name="Peta V."/>
            <person name="Bucking H."/>
        </authorList>
    </citation>
    <scope>NUCLEOTIDE SEQUENCE [LARGE SCALE GENOMIC DNA]</scope>
    <source>
        <strain evidence="3 4">DN04</strain>
    </source>
</reference>
<dbReference type="PANTHER" id="PTHR44051:SF8">
    <property type="entry name" value="GLUTATHIONE S-TRANSFERASE GSTA"/>
    <property type="match status" value="1"/>
</dbReference>
<dbReference type="InterPro" id="IPR036249">
    <property type="entry name" value="Thioredoxin-like_sf"/>
</dbReference>
<dbReference type="InterPro" id="IPR010987">
    <property type="entry name" value="Glutathione-S-Trfase_C-like"/>
</dbReference>
<dbReference type="InterPro" id="IPR034345">
    <property type="entry name" value="Gtt2-like_N"/>
</dbReference>
<feature type="domain" description="GST C-terminal" evidence="2">
    <location>
        <begin position="87"/>
        <end position="208"/>
    </location>
</feature>
<dbReference type="CDD" id="cd03051">
    <property type="entry name" value="GST_N_GTT2_like"/>
    <property type="match status" value="1"/>
</dbReference>
<comment type="caution">
    <text evidence="3">The sequence shown here is derived from an EMBL/GenBank/DDBJ whole genome shotgun (WGS) entry which is preliminary data.</text>
</comment>
<dbReference type="Gene3D" id="3.40.30.10">
    <property type="entry name" value="Glutaredoxin"/>
    <property type="match status" value="1"/>
</dbReference>
<dbReference type="Pfam" id="PF00043">
    <property type="entry name" value="GST_C"/>
    <property type="match status" value="1"/>
</dbReference>
<evidence type="ECO:0000259" key="2">
    <source>
        <dbReference type="PROSITE" id="PS50405"/>
    </source>
</evidence>
<dbReference type="InterPro" id="IPR004045">
    <property type="entry name" value="Glutathione_S-Trfase_N"/>
</dbReference>
<dbReference type="SUPFAM" id="SSF52833">
    <property type="entry name" value="Thioredoxin-like"/>
    <property type="match status" value="1"/>
</dbReference>
<name>A0A4Y9SGK0_9BURK</name>
<dbReference type="GO" id="GO:0016740">
    <property type="term" value="F:transferase activity"/>
    <property type="evidence" value="ECO:0007669"/>
    <property type="project" value="UniProtKB-KW"/>
</dbReference>
<organism evidence="3 4">
    <name type="scientific">Duganella callida</name>
    <dbReference type="NCBI Taxonomy" id="2561932"/>
    <lineage>
        <taxon>Bacteria</taxon>
        <taxon>Pseudomonadati</taxon>
        <taxon>Pseudomonadota</taxon>
        <taxon>Betaproteobacteria</taxon>
        <taxon>Burkholderiales</taxon>
        <taxon>Oxalobacteraceae</taxon>
        <taxon>Telluria group</taxon>
        <taxon>Duganella</taxon>
    </lineage>
</organism>
<accession>A0A4Y9SGK0</accession>
<proteinExistence type="predicted"/>
<dbReference type="EMBL" id="SPVG01000147">
    <property type="protein sequence ID" value="TFW20554.1"/>
    <property type="molecule type" value="Genomic_DNA"/>
</dbReference>
<dbReference type="PROSITE" id="PS50405">
    <property type="entry name" value="GST_CTER"/>
    <property type="match status" value="1"/>
</dbReference>
<dbReference type="Pfam" id="PF13409">
    <property type="entry name" value="GST_N_2"/>
    <property type="match status" value="1"/>
</dbReference>
<keyword evidence="4" id="KW-1185">Reference proteome</keyword>
<keyword evidence="3" id="KW-0808">Transferase</keyword>
<evidence type="ECO:0000259" key="1">
    <source>
        <dbReference type="PROSITE" id="PS50404"/>
    </source>
</evidence>
<gene>
    <name evidence="3" type="ORF">E4L98_14695</name>
</gene>
<dbReference type="RefSeq" id="WP_135202306.1">
    <property type="nucleotide sequence ID" value="NZ_SPVG01000147.1"/>
</dbReference>